<sequence>MVGFRNIVVHNYQAINLKVVEEIIENHIDDLKEFTSIILNKV</sequence>
<dbReference type="RefSeq" id="WP_082204403.1">
    <property type="nucleotide sequence ID" value="NZ_LHUR01000024.1"/>
</dbReference>
<evidence type="ECO:0000256" key="3">
    <source>
        <dbReference type="ARBA" id="ARBA00022801"/>
    </source>
</evidence>
<keyword evidence="6" id="KW-1185">Reference proteome</keyword>
<evidence type="ECO:0000313" key="5">
    <source>
        <dbReference type="EMBL" id="KOA19363.1"/>
    </source>
</evidence>
<dbReference type="GO" id="GO:0016787">
    <property type="term" value="F:hydrolase activity"/>
    <property type="evidence" value="ECO:0007669"/>
    <property type="project" value="UniProtKB-KW"/>
</dbReference>
<evidence type="ECO:0000256" key="4">
    <source>
        <dbReference type="ARBA" id="ARBA00024207"/>
    </source>
</evidence>
<dbReference type="GO" id="GO:0110001">
    <property type="term" value="C:toxin-antitoxin complex"/>
    <property type="evidence" value="ECO:0007669"/>
    <property type="project" value="InterPro"/>
</dbReference>
<organism evidence="5 6">
    <name type="scientific">Clostridium homopropionicum DSM 5847</name>
    <dbReference type="NCBI Taxonomy" id="1121318"/>
    <lineage>
        <taxon>Bacteria</taxon>
        <taxon>Bacillati</taxon>
        <taxon>Bacillota</taxon>
        <taxon>Clostridia</taxon>
        <taxon>Eubacteriales</taxon>
        <taxon>Clostridiaceae</taxon>
        <taxon>Clostridium</taxon>
    </lineage>
</organism>
<comment type="caution">
    <text evidence="5">The sequence shown here is derived from an EMBL/GenBank/DDBJ whole genome shotgun (WGS) entry which is preliminary data.</text>
</comment>
<keyword evidence="1" id="KW-1277">Toxin-antitoxin system</keyword>
<dbReference type="PATRIC" id="fig|1121318.3.peg.2161"/>
<dbReference type="GO" id="GO:0004540">
    <property type="term" value="F:RNA nuclease activity"/>
    <property type="evidence" value="ECO:0007669"/>
    <property type="project" value="InterPro"/>
</dbReference>
<evidence type="ECO:0000256" key="2">
    <source>
        <dbReference type="ARBA" id="ARBA00022722"/>
    </source>
</evidence>
<accession>A0A0L6Z9A3</accession>
<reference evidence="6" key="1">
    <citation type="submission" date="2015-08" db="EMBL/GenBank/DDBJ databases">
        <title>Genome sequence of the strict anaerobe Clostridium homopropionicum LuHBu1 (DSM 5847T).</title>
        <authorList>
            <person name="Poehlein A."/>
            <person name="Beck M."/>
            <person name="Schiel-Bengelsdorf B."/>
            <person name="Bengelsdorf F.R."/>
            <person name="Daniel R."/>
            <person name="Duerre P."/>
        </authorList>
    </citation>
    <scope>NUCLEOTIDE SEQUENCE [LARGE SCALE GENOMIC DNA]</scope>
    <source>
        <strain evidence="6">DSM 5847</strain>
    </source>
</reference>
<dbReference type="STRING" id="36844.SAMN04488501_1133"/>
<evidence type="ECO:0008006" key="7">
    <source>
        <dbReference type="Google" id="ProtNLM"/>
    </source>
</evidence>
<dbReference type="InterPro" id="IPR037038">
    <property type="entry name" value="HepT-like_sf"/>
</dbReference>
<dbReference type="EMBL" id="LHUR01000024">
    <property type="protein sequence ID" value="KOA19363.1"/>
    <property type="molecule type" value="Genomic_DNA"/>
</dbReference>
<proteinExistence type="inferred from homology"/>
<evidence type="ECO:0000313" key="6">
    <source>
        <dbReference type="Proteomes" id="UP000037043"/>
    </source>
</evidence>
<protein>
    <recommendedName>
        <fullName evidence="7">DUF86 domain-containing protein</fullName>
    </recommendedName>
</protein>
<gene>
    <name evidence="5" type="ORF">CLHOM_21540</name>
</gene>
<comment type="similarity">
    <text evidence="4">Belongs to the HepT RNase toxin family.</text>
</comment>
<dbReference type="Proteomes" id="UP000037043">
    <property type="component" value="Unassembled WGS sequence"/>
</dbReference>
<evidence type="ECO:0000256" key="1">
    <source>
        <dbReference type="ARBA" id="ARBA00022649"/>
    </source>
</evidence>
<dbReference type="Gene3D" id="1.20.120.580">
    <property type="entry name" value="bsu32300-like"/>
    <property type="match status" value="1"/>
</dbReference>
<name>A0A0L6Z9A3_9CLOT</name>
<dbReference type="InterPro" id="IPR008201">
    <property type="entry name" value="HepT-like"/>
</dbReference>
<keyword evidence="2" id="KW-0540">Nuclease</keyword>
<dbReference type="AlphaFoldDB" id="A0A0L6Z9A3"/>
<dbReference type="Pfam" id="PF01934">
    <property type="entry name" value="HepT-like"/>
    <property type="match status" value="1"/>
</dbReference>
<keyword evidence="3" id="KW-0378">Hydrolase</keyword>